<dbReference type="Proteomes" id="UP000316429">
    <property type="component" value="Unassembled WGS sequence"/>
</dbReference>
<gene>
    <name evidence="1" type="ORF">FJQ55_21025</name>
</gene>
<accession>A0A504TSV5</accession>
<sequence>MAEEEHIERLSMRWDRGEATLQSLGGMLAPVRFKLDDGRSVCPFHVAPWHDEDMSDQPGILRRLRGDWPCVPFGSPPAASLPTPWPTKTTRAGDGALSHDRHPHGYGANHHWDLEAPSENRMSATIRYPDDHPIQTLERQVEGVAGRPVIDCSLTITPRRDTRLPIGLHPVFRLPEQEAGAILDVGPHGTVWSHPLDEETPKSLVQPNRHFESLDGLWSRQDRPLSLTRLPLSEPSETLLLLTDICGRAVLTNHAERYRVTLQWDPLIFPSLMLWISNRGRTHRPWNGRHLALGIEPVRAAFDLGTRVSADPNPLQRAGVETCYPFKAGSPLTTHYRIGVEAI</sequence>
<dbReference type="GO" id="GO:0003824">
    <property type="term" value="F:catalytic activity"/>
    <property type="evidence" value="ECO:0007669"/>
    <property type="project" value="InterPro"/>
</dbReference>
<dbReference type="Gene3D" id="2.70.98.10">
    <property type="match status" value="1"/>
</dbReference>
<dbReference type="GO" id="GO:0030246">
    <property type="term" value="F:carbohydrate binding"/>
    <property type="evidence" value="ECO:0007669"/>
    <property type="project" value="InterPro"/>
</dbReference>
<dbReference type="InterPro" id="IPR011013">
    <property type="entry name" value="Gal_mutarotase_sf_dom"/>
</dbReference>
<dbReference type="EMBL" id="VFYP01000005">
    <property type="protein sequence ID" value="TPP05494.1"/>
    <property type="molecule type" value="Genomic_DNA"/>
</dbReference>
<organism evidence="1 2">
    <name type="scientific">Rhizobium glycinendophyticum</name>
    <dbReference type="NCBI Taxonomy" id="2589807"/>
    <lineage>
        <taxon>Bacteria</taxon>
        <taxon>Pseudomonadati</taxon>
        <taxon>Pseudomonadota</taxon>
        <taxon>Alphaproteobacteria</taxon>
        <taxon>Hyphomicrobiales</taxon>
        <taxon>Rhizobiaceae</taxon>
        <taxon>Rhizobium/Agrobacterium group</taxon>
        <taxon>Rhizobium</taxon>
    </lineage>
</organism>
<evidence type="ECO:0008006" key="3">
    <source>
        <dbReference type="Google" id="ProtNLM"/>
    </source>
</evidence>
<dbReference type="OrthoDB" id="7335506at2"/>
<dbReference type="SUPFAM" id="SSF74650">
    <property type="entry name" value="Galactose mutarotase-like"/>
    <property type="match status" value="1"/>
</dbReference>
<proteinExistence type="predicted"/>
<dbReference type="GO" id="GO:0005975">
    <property type="term" value="P:carbohydrate metabolic process"/>
    <property type="evidence" value="ECO:0007669"/>
    <property type="project" value="InterPro"/>
</dbReference>
<name>A0A504TSV5_9HYPH</name>
<dbReference type="AlphaFoldDB" id="A0A504TSV5"/>
<evidence type="ECO:0000313" key="1">
    <source>
        <dbReference type="EMBL" id="TPP05494.1"/>
    </source>
</evidence>
<evidence type="ECO:0000313" key="2">
    <source>
        <dbReference type="Proteomes" id="UP000316429"/>
    </source>
</evidence>
<dbReference type="RefSeq" id="WP_140831681.1">
    <property type="nucleotide sequence ID" value="NZ_VFYP01000005.1"/>
</dbReference>
<dbReference type="InterPro" id="IPR014718">
    <property type="entry name" value="GH-type_carb-bd"/>
</dbReference>
<keyword evidence="2" id="KW-1185">Reference proteome</keyword>
<reference evidence="1 2" key="1">
    <citation type="submission" date="2019-06" db="EMBL/GenBank/DDBJ databases">
        <title>Rhizobium sp. CL12 isolated from roots of soybean.</title>
        <authorList>
            <person name="Wang C."/>
        </authorList>
    </citation>
    <scope>NUCLEOTIDE SEQUENCE [LARGE SCALE GENOMIC DNA]</scope>
    <source>
        <strain evidence="1 2">CL12</strain>
    </source>
</reference>
<protein>
    <recommendedName>
        <fullName evidence="3">Aldose 1-epimerase</fullName>
    </recommendedName>
</protein>
<comment type="caution">
    <text evidence="1">The sequence shown here is derived from an EMBL/GenBank/DDBJ whole genome shotgun (WGS) entry which is preliminary data.</text>
</comment>